<evidence type="ECO:0000313" key="2">
    <source>
        <dbReference type="EMBL" id="WQG91974.1"/>
    </source>
</evidence>
<protein>
    <submittedName>
        <fullName evidence="1">Uncharacterized protein</fullName>
    </submittedName>
</protein>
<sequence length="1185" mass="131007">MDNTLLVPMQLDALVANNELLRRDTLRAWTFNYPELAKYRSTEPLPFNNSITGQTPGIYLHWTLPRSLRTAGNGTDYPLVPNRWLILRLTRHQSNNLAGWVLESDCPTSAAAPAIGATAYLVDPAILSMWQSSDDSLRVNAYVSSTDPTQVMVANLGVPFDINQWKERAKGSMFLTAVAPGNEAFSEYMYHNMNIFSFYDDLKGINKDTVSYFVTGWYADVTKDIAVGDVLTALNWTIANNGSATGISSSLYTGNLFSIGWDRNGSVPGPDQLQTILTNSKLNVSIGNNTIDAFSTLLGKQLADYEDASQTIALLRAFQYDLLPLLNEVNGDALLEQKVRDAWFQSKPGGTRWIITPQPSVEEVVWLQQLNTDQQDLDNAMEDLYSLQWQLNAAWWKRGHIAGLFPPNPNYNAASFDPLLDPDNPDSLLFQTLEQIRKVNTLLAQVPSPGTQDVFLANISAFVLAKGLSAGKTLKAVAQPRYWKANNPVVVVSGVVPSDAMDTNQSLTVRLESQLVSSFKVNGTTVNTGALEKVLPVIPNIAAFPPAINALFLEFYLLDPGNAAAIAQQTGQPVNAVETVMSKHDVNDYMQSVLPGISLANWAQGWNPMYMEWKVNYNYVPFSTNGKQNWIFNGTDYTLAADAVADGATTQIGNISLLSPHAQNIFGSRLKNFITTYGDQTQLTQLYNWIEQVDNWQFLSQELVNFGDMLTQRDGRTFRRPNLEQFTFANNTLYYADASGFQNVNKTGSFATPPTAVGHVNTVPYILNDVNVPFHGLREGQIYFTDLMMYDKFGRVLNLILSGSGTGLYDAKNFPLIRDQAMNADQRLTPNINAPAQLPPRINQFAKLDMLFTDQFDDNNTNDSANPICGWIIPNHPDQSLLVYAADGTSLGELSMITPLSGPARVTWTAPPHSAITIVDLQSMAPHVALFINNISGSDATTFSAFMEVIDSTLWTVDPLGDRSDQDLTLLIGRPLAMVRSTLQFSVEGQPLTDVGWASTFNPPAPDFTSYNFSIRLGDLLTREDGVIGYFTHKDYSVFNSVAQPAGEQNYVQQIGGNNYINLQFNDNSKMAVTILVDPRASIHATTGILPVKEIKIPPAFTDDPLQQMEVTFRSGPVLTQLLDTSITLLPLAEQNGSWTWWEKYISNSAPGWRSYDLANVSANANMKDVPSVLREGLLQFTQNK</sequence>
<dbReference type="Proteomes" id="UP000183788">
    <property type="component" value="Unassembled WGS sequence"/>
</dbReference>
<proteinExistence type="predicted"/>
<evidence type="ECO:0000313" key="1">
    <source>
        <dbReference type="EMBL" id="SFW74998.1"/>
    </source>
</evidence>
<reference evidence="2 4" key="2">
    <citation type="submission" date="2023-11" db="EMBL/GenBank/DDBJ databases">
        <title>MicrobeMod: A computational toolkit for identifying prokaryotic methylation and restriction-modification with nanopore sequencing.</title>
        <authorList>
            <person name="Crits-Christoph A."/>
            <person name="Kang S.C."/>
            <person name="Lee H."/>
            <person name="Ostrov N."/>
        </authorList>
    </citation>
    <scope>NUCLEOTIDE SEQUENCE [LARGE SCALE GENOMIC DNA]</scope>
    <source>
        <strain evidence="2 4">ATCC 23090</strain>
    </source>
</reference>
<gene>
    <name evidence="1" type="ORF">SAMN05661012_04175</name>
    <name evidence="2" type="ORF">SR876_10695</name>
</gene>
<dbReference type="EMBL" id="FPIZ01000014">
    <property type="protein sequence ID" value="SFW74998.1"/>
    <property type="molecule type" value="Genomic_DNA"/>
</dbReference>
<accession>A0A1K1RSD3</accession>
<evidence type="ECO:0000313" key="4">
    <source>
        <dbReference type="Proteomes" id="UP001326715"/>
    </source>
</evidence>
<dbReference type="EMBL" id="CP140154">
    <property type="protein sequence ID" value="WQG91974.1"/>
    <property type="molecule type" value="Genomic_DNA"/>
</dbReference>
<name>A0A1K1RSD3_9BACT</name>
<dbReference type="AlphaFoldDB" id="A0A1K1RSD3"/>
<dbReference type="STRING" id="1004.SAMN05661012_04175"/>
<dbReference type="RefSeq" id="WP_072363173.1">
    <property type="nucleotide sequence ID" value="NZ_CP139972.1"/>
</dbReference>
<dbReference type="OrthoDB" id="6091628at2"/>
<keyword evidence="4" id="KW-1185">Reference proteome</keyword>
<reference evidence="1 3" key="1">
    <citation type="submission" date="2016-11" db="EMBL/GenBank/DDBJ databases">
        <authorList>
            <person name="Jaros S."/>
            <person name="Januszkiewicz K."/>
            <person name="Wedrychowicz H."/>
        </authorList>
    </citation>
    <scope>NUCLEOTIDE SEQUENCE [LARGE SCALE GENOMIC DNA]</scope>
    <source>
        <strain evidence="1 3">DSM 784</strain>
    </source>
</reference>
<dbReference type="Proteomes" id="UP001326715">
    <property type="component" value="Chromosome"/>
</dbReference>
<organism evidence="1 3">
    <name type="scientific">Chitinophaga sancti</name>
    <dbReference type="NCBI Taxonomy" id="1004"/>
    <lineage>
        <taxon>Bacteria</taxon>
        <taxon>Pseudomonadati</taxon>
        <taxon>Bacteroidota</taxon>
        <taxon>Chitinophagia</taxon>
        <taxon>Chitinophagales</taxon>
        <taxon>Chitinophagaceae</taxon>
        <taxon>Chitinophaga</taxon>
    </lineage>
</organism>
<evidence type="ECO:0000313" key="3">
    <source>
        <dbReference type="Proteomes" id="UP000183788"/>
    </source>
</evidence>